<evidence type="ECO:0000313" key="2">
    <source>
        <dbReference type="EMBL" id="GAT63235.1"/>
    </source>
</evidence>
<feature type="domain" description="NTF2 fold" evidence="1">
    <location>
        <begin position="60"/>
        <end position="127"/>
    </location>
</feature>
<dbReference type="Proteomes" id="UP000076586">
    <property type="component" value="Unassembled WGS sequence"/>
</dbReference>
<dbReference type="PROSITE" id="PS51257">
    <property type="entry name" value="PROKAR_LIPOPROTEIN"/>
    <property type="match status" value="1"/>
</dbReference>
<reference evidence="3" key="1">
    <citation type="submission" date="2016-04" db="EMBL/GenBank/DDBJ databases">
        <title>Draft genome sequence of Paludibacter jiangxiensis strain NM7.</title>
        <authorList>
            <person name="Qiu Y."/>
            <person name="Matsuura N."/>
            <person name="Ohashi A."/>
            <person name="Tourlousse M.D."/>
            <person name="Sekiguchi Y."/>
        </authorList>
    </citation>
    <scope>NUCLEOTIDE SEQUENCE [LARGE SCALE GENOMIC DNA]</scope>
    <source>
        <strain evidence="3">NM7</strain>
    </source>
</reference>
<dbReference type="OrthoDB" id="886637at2"/>
<organism evidence="2 3">
    <name type="scientific">Paludibacter jiangxiensis</name>
    <dbReference type="NCBI Taxonomy" id="681398"/>
    <lineage>
        <taxon>Bacteria</taxon>
        <taxon>Pseudomonadati</taxon>
        <taxon>Bacteroidota</taxon>
        <taxon>Bacteroidia</taxon>
        <taxon>Bacteroidales</taxon>
        <taxon>Paludibacteraceae</taxon>
        <taxon>Paludibacter</taxon>
    </lineage>
</organism>
<evidence type="ECO:0000259" key="1">
    <source>
        <dbReference type="Pfam" id="PF15631"/>
    </source>
</evidence>
<reference evidence="3" key="2">
    <citation type="journal article" date="2017" name="Genome Announc.">
        <title>Draft genome sequence of Paludibacter jiangxiensis NM7(T), a propionate-producing fermentative bacterium.</title>
        <authorList>
            <person name="Qiu Y.-L."/>
            <person name="Tourlousse D.M."/>
            <person name="Matsuura N."/>
            <person name="Ohashi A."/>
            <person name="Sekiguchi Y."/>
        </authorList>
    </citation>
    <scope>NUCLEOTIDE SEQUENCE [LARGE SCALE GENOMIC DNA]</scope>
    <source>
        <strain evidence="3">NM7</strain>
    </source>
</reference>
<dbReference type="Pfam" id="PF15631">
    <property type="entry name" value="Imm-NTF2-2"/>
    <property type="match status" value="1"/>
</dbReference>
<dbReference type="EMBL" id="BDCR01000003">
    <property type="protein sequence ID" value="GAT63235.1"/>
    <property type="molecule type" value="Genomic_DNA"/>
</dbReference>
<evidence type="ECO:0000313" key="3">
    <source>
        <dbReference type="Proteomes" id="UP000076586"/>
    </source>
</evidence>
<keyword evidence="3" id="KW-1185">Reference proteome</keyword>
<name>A0A161LER1_9BACT</name>
<dbReference type="InterPro" id="IPR028921">
    <property type="entry name" value="NTF2_fold_dom"/>
</dbReference>
<dbReference type="AlphaFoldDB" id="A0A161LER1"/>
<dbReference type="RefSeq" id="WP_068704216.1">
    <property type="nucleotide sequence ID" value="NZ_BDCR01000003.1"/>
</dbReference>
<protein>
    <submittedName>
        <fullName evidence="2">NTF2 fold immunity protein</fullName>
    </submittedName>
</protein>
<proteinExistence type="predicted"/>
<accession>A0A161LER1</accession>
<gene>
    <name evidence="2" type="ORF">PJIAN_3551</name>
</gene>
<comment type="caution">
    <text evidence="2">The sequence shown here is derived from an EMBL/GenBank/DDBJ whole genome shotgun (WGS) entry which is preliminary data.</text>
</comment>
<sequence length="127" mass="14430">MRNFNIFAIIVLTMATFCSCNKKHWIPIDSETLKRHYSWLINDSATSIIKNTVLVPDTATAVKIAETYLFEVYGKDKIVEERPYEIGKINEYWYITGSLPKYSMCGGTFEILLEASTGKVVKIGHGK</sequence>